<feature type="signal peptide" evidence="1">
    <location>
        <begin position="1"/>
        <end position="28"/>
    </location>
</feature>
<reference evidence="2 3" key="1">
    <citation type="submission" date="2024-04" db="EMBL/GenBank/DDBJ databases">
        <authorList>
            <consortium name="Genoscope - CEA"/>
            <person name="William W."/>
        </authorList>
    </citation>
    <scope>NUCLEOTIDE SEQUENCE [LARGE SCALE GENOMIC DNA]</scope>
</reference>
<keyword evidence="3" id="KW-1185">Reference proteome</keyword>
<accession>A0AAV2HY97</accession>
<evidence type="ECO:0000313" key="2">
    <source>
        <dbReference type="EMBL" id="CAL1539165.1"/>
    </source>
</evidence>
<evidence type="ECO:0000256" key="1">
    <source>
        <dbReference type="SAM" id="SignalP"/>
    </source>
</evidence>
<proteinExistence type="predicted"/>
<dbReference type="Proteomes" id="UP001497497">
    <property type="component" value="Unassembled WGS sequence"/>
</dbReference>
<sequence>MANHSSCTAVNLTVFILSFFFMAVLVQSQGLSQDDDECGDCWLQIDDAIITVSDLLKDEIYRHRENDRLTENDVRELARRLPHHVFKRSAESSSFDCDSCWLVLERLKSLIKNSREREVRNLGQLVKRTMLNNGWA</sequence>
<protein>
    <recommendedName>
        <fullName evidence="4">Saposin B-type domain-containing protein</fullName>
    </recommendedName>
</protein>
<name>A0AAV2HY97_LYMST</name>
<organism evidence="2 3">
    <name type="scientific">Lymnaea stagnalis</name>
    <name type="common">Great pond snail</name>
    <name type="synonym">Helix stagnalis</name>
    <dbReference type="NCBI Taxonomy" id="6523"/>
    <lineage>
        <taxon>Eukaryota</taxon>
        <taxon>Metazoa</taxon>
        <taxon>Spiralia</taxon>
        <taxon>Lophotrochozoa</taxon>
        <taxon>Mollusca</taxon>
        <taxon>Gastropoda</taxon>
        <taxon>Heterobranchia</taxon>
        <taxon>Euthyneura</taxon>
        <taxon>Panpulmonata</taxon>
        <taxon>Hygrophila</taxon>
        <taxon>Lymnaeoidea</taxon>
        <taxon>Lymnaeidae</taxon>
        <taxon>Lymnaea</taxon>
    </lineage>
</organism>
<gene>
    <name evidence="2" type="ORF">GSLYS_00012986001</name>
</gene>
<comment type="caution">
    <text evidence="2">The sequence shown here is derived from an EMBL/GenBank/DDBJ whole genome shotgun (WGS) entry which is preliminary data.</text>
</comment>
<dbReference type="EMBL" id="CAXITT010000329">
    <property type="protein sequence ID" value="CAL1539165.1"/>
    <property type="molecule type" value="Genomic_DNA"/>
</dbReference>
<keyword evidence="1" id="KW-0732">Signal</keyword>
<evidence type="ECO:0000313" key="3">
    <source>
        <dbReference type="Proteomes" id="UP001497497"/>
    </source>
</evidence>
<dbReference type="AlphaFoldDB" id="A0AAV2HY97"/>
<evidence type="ECO:0008006" key="4">
    <source>
        <dbReference type="Google" id="ProtNLM"/>
    </source>
</evidence>
<feature type="chain" id="PRO_5043886754" description="Saposin B-type domain-containing protein" evidence="1">
    <location>
        <begin position="29"/>
        <end position="136"/>
    </location>
</feature>